<gene>
    <name evidence="2" type="primary">LOC107767909</name>
</gene>
<dbReference type="RefSeq" id="XP_075107374.1">
    <property type="nucleotide sequence ID" value="XM_075251273.1"/>
</dbReference>
<sequence>MPIIEEKVVKMENDVSSPTNNSFVEPFFSIGSEVEVSTEEKGYSGAWYEATIIAPPKSTTPASNNSDSSNKSKRKIWGYWVEYKHLLDDKDGSTHLREYIRKRSILRPAPPTWMEDERLCFRVTDVVDAFHLAGWWTGVVVRVVGTGPGSIGCKFRVAFKDPDEELEFSQRDLRFHLDWVDGNWKRAITSHLNTALQDGSATAAKDQTNKGTSDAKKNLEISESRSDVVQPMKKLKTKKNVVEALENQHFPGPLVSWKTRRARKVGSVNNQSSHAMEENVDCSPAGITHSTDIDCSKQGDVEKVVDRELNEEDIGTVDVGILAAKNPGVHSLKRTGDKDGELSDPKVQTVEESSKESTKNLSDHGSLTVLQGVETQVPGSTLHDTVNEQNAINQIKLTSTDEISISAASIVKPNIKVFVQDLRASPTAVQPCTGTSSRHSNEWPDAALSSITTPEPSLALPFQKNSTVWRSLESMEIFAKIPQNPHFSPLAEHEEEKREELALQKMLKYAFLGDKISKLTIADLKNSMVINDILTSLEDLEECGFDVMQIKCPLDDLLLNSERQIQFKNKLDEIKGRTRDCILERAEAEKEISKIAMKVNELEKELMFAKNTIETKDQEIIVLRSKETAISDEIRQVQLDFEGASASLKQTFC</sequence>
<accession>A0AC58UDS4</accession>
<reference evidence="1" key="1">
    <citation type="journal article" date="2014" name="Nat. Commun.">
        <title>The tobacco genome sequence and its comparison with those of tomato and potato.</title>
        <authorList>
            <person name="Sierro N."/>
            <person name="Battey J.N."/>
            <person name="Ouadi S."/>
            <person name="Bakaher N."/>
            <person name="Bovet L."/>
            <person name="Willig A."/>
            <person name="Goepfert S."/>
            <person name="Peitsch M.C."/>
            <person name="Ivanov N.V."/>
        </authorList>
    </citation>
    <scope>NUCLEOTIDE SEQUENCE [LARGE SCALE GENOMIC DNA]</scope>
</reference>
<organism evidence="1 2">
    <name type="scientific">Nicotiana tabacum</name>
    <name type="common">Common tobacco</name>
    <dbReference type="NCBI Taxonomy" id="4097"/>
    <lineage>
        <taxon>Eukaryota</taxon>
        <taxon>Viridiplantae</taxon>
        <taxon>Streptophyta</taxon>
        <taxon>Embryophyta</taxon>
        <taxon>Tracheophyta</taxon>
        <taxon>Spermatophyta</taxon>
        <taxon>Magnoliopsida</taxon>
        <taxon>eudicotyledons</taxon>
        <taxon>Gunneridae</taxon>
        <taxon>Pentapetalae</taxon>
        <taxon>asterids</taxon>
        <taxon>lamiids</taxon>
        <taxon>Solanales</taxon>
        <taxon>Solanaceae</taxon>
        <taxon>Nicotianoideae</taxon>
        <taxon>Nicotianeae</taxon>
        <taxon>Nicotiana</taxon>
    </lineage>
</organism>
<keyword evidence="1" id="KW-1185">Reference proteome</keyword>
<reference evidence="2" key="2">
    <citation type="submission" date="2025-08" db="UniProtKB">
        <authorList>
            <consortium name="RefSeq"/>
        </authorList>
    </citation>
    <scope>IDENTIFICATION</scope>
    <source>
        <tissue evidence="2">Leaf</tissue>
    </source>
</reference>
<evidence type="ECO:0000313" key="1">
    <source>
        <dbReference type="Proteomes" id="UP000790787"/>
    </source>
</evidence>
<evidence type="ECO:0000313" key="2">
    <source>
        <dbReference type="RefSeq" id="XP_075107374.1"/>
    </source>
</evidence>
<name>A0AC58UDS4_TOBAC</name>
<protein>
    <submittedName>
        <fullName evidence="2">DUF724 domain-containing protein 3-like isoform X1</fullName>
    </submittedName>
</protein>
<proteinExistence type="predicted"/>
<dbReference type="Proteomes" id="UP000790787">
    <property type="component" value="Chromosome 4"/>
</dbReference>